<name>A0A918GER5_9PSEU</name>
<feature type="transmembrane region" description="Helical" evidence="6">
    <location>
        <begin position="41"/>
        <end position="65"/>
    </location>
</feature>
<dbReference type="Gene3D" id="1.20.1250.20">
    <property type="entry name" value="MFS general substrate transporter like domains"/>
    <property type="match status" value="1"/>
</dbReference>
<evidence type="ECO:0000256" key="2">
    <source>
        <dbReference type="ARBA" id="ARBA00022475"/>
    </source>
</evidence>
<dbReference type="RefSeq" id="WP_189210813.1">
    <property type="nucleotide sequence ID" value="NZ_BMRB01000002.1"/>
</dbReference>
<dbReference type="PRINTS" id="PR01988">
    <property type="entry name" value="EXPORTERBACE"/>
</dbReference>
<feature type="transmembrane region" description="Helical" evidence="6">
    <location>
        <begin position="278"/>
        <end position="301"/>
    </location>
</feature>
<accession>A0A918GER5</accession>
<dbReference type="InterPro" id="IPR022324">
    <property type="entry name" value="Bacilysin_exporter_BacE_put"/>
</dbReference>
<keyword evidence="4 6" id="KW-1133">Transmembrane helix</keyword>
<feature type="transmembrane region" description="Helical" evidence="6">
    <location>
        <begin position="370"/>
        <end position="388"/>
    </location>
</feature>
<keyword evidence="2" id="KW-1003">Cell membrane</keyword>
<evidence type="ECO:0000313" key="9">
    <source>
        <dbReference type="Proteomes" id="UP000660680"/>
    </source>
</evidence>
<protein>
    <submittedName>
        <fullName evidence="8">MFS transporter</fullName>
    </submittedName>
</protein>
<evidence type="ECO:0000256" key="3">
    <source>
        <dbReference type="ARBA" id="ARBA00022692"/>
    </source>
</evidence>
<sequence>MGRDFAWLWRAYAVSSLGTWLALDAFPLIAILALHASPAQVSLVAAVGAAAGALLAVPLGPWLEFRAKRPVMVRADLVRFAVLLSVPAAHLTGVLTYGHLLVVAAVVAVADIAFVGASGAHLKALVGPDHLMAANARFENATWITTAVGPPLGGALIGLLGPVVTVTANAVSYVGSALGIGAIRAPEPPPPGRPARVSVTDGWRTIAADPVLRRLFANTVAVSALIMAAAPVLTYLMIHDLGFTPLQYGLAIGVPCLGGVVGARAARPLARRFGDRRVLLAAGVSRVLWLAGLAAIGGGVAGLLTVMAVQTAIVTSMGVFTPVLATYRLRRTPDGELARVLTAWTITTRTAIAAATALWGVVAAVTGPRVAIAVAGVLLAATALLLPWRALTRSPSTG</sequence>
<evidence type="ECO:0000259" key="7">
    <source>
        <dbReference type="PROSITE" id="PS50850"/>
    </source>
</evidence>
<evidence type="ECO:0000256" key="5">
    <source>
        <dbReference type="ARBA" id="ARBA00023136"/>
    </source>
</evidence>
<reference evidence="8" key="1">
    <citation type="journal article" date="2014" name="Int. J. Syst. Evol. Microbiol.">
        <title>Complete genome sequence of Corynebacterium casei LMG S-19264T (=DSM 44701T), isolated from a smear-ripened cheese.</title>
        <authorList>
            <consortium name="US DOE Joint Genome Institute (JGI-PGF)"/>
            <person name="Walter F."/>
            <person name="Albersmeier A."/>
            <person name="Kalinowski J."/>
            <person name="Ruckert C."/>
        </authorList>
    </citation>
    <scope>NUCLEOTIDE SEQUENCE</scope>
    <source>
        <strain evidence="8">JCM 3276</strain>
    </source>
</reference>
<feature type="domain" description="Major facilitator superfamily (MFS) profile" evidence="7">
    <location>
        <begin position="165"/>
        <end position="398"/>
    </location>
</feature>
<feature type="transmembrane region" description="Helical" evidence="6">
    <location>
        <begin position="341"/>
        <end position="364"/>
    </location>
</feature>
<dbReference type="Proteomes" id="UP000660680">
    <property type="component" value="Unassembled WGS sequence"/>
</dbReference>
<dbReference type="Pfam" id="PF07690">
    <property type="entry name" value="MFS_1"/>
    <property type="match status" value="1"/>
</dbReference>
<organism evidence="8 9">
    <name type="scientific">Actinokineospora fastidiosa</name>
    <dbReference type="NCBI Taxonomy" id="1816"/>
    <lineage>
        <taxon>Bacteria</taxon>
        <taxon>Bacillati</taxon>
        <taxon>Actinomycetota</taxon>
        <taxon>Actinomycetes</taxon>
        <taxon>Pseudonocardiales</taxon>
        <taxon>Pseudonocardiaceae</taxon>
        <taxon>Actinokineospora</taxon>
    </lineage>
</organism>
<dbReference type="EMBL" id="BMRB01000002">
    <property type="protein sequence ID" value="GGS32257.1"/>
    <property type="molecule type" value="Genomic_DNA"/>
</dbReference>
<dbReference type="GO" id="GO:0022857">
    <property type="term" value="F:transmembrane transporter activity"/>
    <property type="evidence" value="ECO:0007669"/>
    <property type="project" value="InterPro"/>
</dbReference>
<dbReference type="PROSITE" id="PS50850">
    <property type="entry name" value="MFS"/>
    <property type="match status" value="1"/>
</dbReference>
<dbReference type="GO" id="GO:0005886">
    <property type="term" value="C:plasma membrane"/>
    <property type="evidence" value="ECO:0007669"/>
    <property type="project" value="UniProtKB-SubCell"/>
</dbReference>
<dbReference type="SUPFAM" id="SSF103473">
    <property type="entry name" value="MFS general substrate transporter"/>
    <property type="match status" value="1"/>
</dbReference>
<dbReference type="AlphaFoldDB" id="A0A918GER5"/>
<reference evidence="8" key="2">
    <citation type="submission" date="2020-09" db="EMBL/GenBank/DDBJ databases">
        <authorList>
            <person name="Sun Q."/>
            <person name="Ohkuma M."/>
        </authorList>
    </citation>
    <scope>NUCLEOTIDE SEQUENCE</scope>
    <source>
        <strain evidence="8">JCM 3276</strain>
    </source>
</reference>
<dbReference type="InterPro" id="IPR020846">
    <property type="entry name" value="MFS_dom"/>
</dbReference>
<feature type="transmembrane region" description="Helical" evidence="6">
    <location>
        <begin position="12"/>
        <end position="35"/>
    </location>
</feature>
<keyword evidence="3 6" id="KW-0812">Transmembrane</keyword>
<evidence type="ECO:0000256" key="4">
    <source>
        <dbReference type="ARBA" id="ARBA00022989"/>
    </source>
</evidence>
<proteinExistence type="predicted"/>
<dbReference type="InterPro" id="IPR036259">
    <property type="entry name" value="MFS_trans_sf"/>
</dbReference>
<evidence type="ECO:0000256" key="6">
    <source>
        <dbReference type="SAM" id="Phobius"/>
    </source>
</evidence>
<dbReference type="PANTHER" id="PTHR23513">
    <property type="entry name" value="INTEGRAL MEMBRANE EFFLUX PROTEIN-RELATED"/>
    <property type="match status" value="1"/>
</dbReference>
<dbReference type="InterPro" id="IPR011701">
    <property type="entry name" value="MFS"/>
</dbReference>
<feature type="transmembrane region" description="Helical" evidence="6">
    <location>
        <begin position="215"/>
        <end position="236"/>
    </location>
</feature>
<keyword evidence="5 6" id="KW-0472">Membrane</keyword>
<keyword evidence="9" id="KW-1185">Reference proteome</keyword>
<evidence type="ECO:0000313" key="8">
    <source>
        <dbReference type="EMBL" id="GGS32257.1"/>
    </source>
</evidence>
<feature type="transmembrane region" description="Helical" evidence="6">
    <location>
        <begin position="101"/>
        <end position="122"/>
    </location>
</feature>
<comment type="caution">
    <text evidence="8">The sequence shown here is derived from an EMBL/GenBank/DDBJ whole genome shotgun (WGS) entry which is preliminary data.</text>
</comment>
<dbReference type="PANTHER" id="PTHR23513:SF6">
    <property type="entry name" value="MAJOR FACILITATOR SUPERFAMILY ASSOCIATED DOMAIN-CONTAINING PROTEIN"/>
    <property type="match status" value="1"/>
</dbReference>
<evidence type="ECO:0000256" key="1">
    <source>
        <dbReference type="ARBA" id="ARBA00004651"/>
    </source>
</evidence>
<feature type="transmembrane region" description="Helical" evidence="6">
    <location>
        <begin position="248"/>
        <end position="266"/>
    </location>
</feature>
<comment type="subcellular location">
    <subcellularLocation>
        <location evidence="1">Cell membrane</location>
        <topology evidence="1">Multi-pass membrane protein</topology>
    </subcellularLocation>
</comment>
<gene>
    <name evidence="8" type="ORF">GCM10010171_27750</name>
</gene>